<dbReference type="GO" id="GO:0015074">
    <property type="term" value="P:DNA integration"/>
    <property type="evidence" value="ECO:0007669"/>
    <property type="project" value="InterPro"/>
</dbReference>
<accession>A0A371H7W3</accession>
<evidence type="ECO:0000259" key="2">
    <source>
        <dbReference type="PROSITE" id="PS50994"/>
    </source>
</evidence>
<organism evidence="3 4">
    <name type="scientific">Mucuna pruriens</name>
    <name type="common">Velvet bean</name>
    <name type="synonym">Dolichos pruriens</name>
    <dbReference type="NCBI Taxonomy" id="157652"/>
    <lineage>
        <taxon>Eukaryota</taxon>
        <taxon>Viridiplantae</taxon>
        <taxon>Streptophyta</taxon>
        <taxon>Embryophyta</taxon>
        <taxon>Tracheophyta</taxon>
        <taxon>Spermatophyta</taxon>
        <taxon>Magnoliopsida</taxon>
        <taxon>eudicotyledons</taxon>
        <taxon>Gunneridae</taxon>
        <taxon>Pentapetalae</taxon>
        <taxon>rosids</taxon>
        <taxon>fabids</taxon>
        <taxon>Fabales</taxon>
        <taxon>Fabaceae</taxon>
        <taxon>Papilionoideae</taxon>
        <taxon>50 kb inversion clade</taxon>
        <taxon>NPAAA clade</taxon>
        <taxon>indigoferoid/millettioid clade</taxon>
        <taxon>Phaseoleae</taxon>
        <taxon>Mucuna</taxon>
    </lineage>
</organism>
<dbReference type="Pfam" id="PF17921">
    <property type="entry name" value="Integrase_H2C2"/>
    <property type="match status" value="1"/>
</dbReference>
<dbReference type="InterPro" id="IPR036397">
    <property type="entry name" value="RNaseH_sf"/>
</dbReference>
<dbReference type="Gene3D" id="1.10.340.70">
    <property type="match status" value="1"/>
</dbReference>
<dbReference type="InterPro" id="IPR012337">
    <property type="entry name" value="RNaseH-like_sf"/>
</dbReference>
<keyword evidence="4" id="KW-1185">Reference proteome</keyword>
<dbReference type="OrthoDB" id="1433105at2759"/>
<feature type="domain" description="Integrase catalytic" evidence="2">
    <location>
        <begin position="132"/>
        <end position="264"/>
    </location>
</feature>
<gene>
    <name evidence="3" type="primary">pol</name>
    <name evidence="3" type="ORF">CR513_18217</name>
</gene>
<evidence type="ECO:0000313" key="3">
    <source>
        <dbReference type="EMBL" id="RDX98816.1"/>
    </source>
</evidence>
<dbReference type="PANTHER" id="PTHR47266">
    <property type="entry name" value="ENDONUCLEASE-RELATED"/>
    <property type="match status" value="1"/>
</dbReference>
<sequence length="264" mass="29789">MSSLMSNSYTSSRPHHGLPTSITTWQHLSSHRRNLGIIRRKSEAVPNITFGMTPTFGDCEATKCIPDAKIKSVLQFCHSALGGGHHGSTRTARKVLDCGLYWPTICRDAHQFVSTCERCQNAGMAMNRRHEMPQQPILFCEVFDVWGIDFMGPFPVSNGYSYILLAVDYVSRWVEAIATRTNDAKVVVDFLKSNIFCRFGVPKALINDQGSHFYNRAMASLLQKYGVAHRIATAYHPQTNDQAEVFNREIKQTLQKMTNPSRKD</sequence>
<feature type="compositionally biased region" description="Low complexity" evidence="1">
    <location>
        <begin position="1"/>
        <end position="12"/>
    </location>
</feature>
<dbReference type="PROSITE" id="PS50994">
    <property type="entry name" value="INTEGRASE"/>
    <property type="match status" value="1"/>
</dbReference>
<dbReference type="Pfam" id="PF00665">
    <property type="entry name" value="rve"/>
    <property type="match status" value="1"/>
</dbReference>
<dbReference type="Proteomes" id="UP000257109">
    <property type="component" value="Unassembled WGS sequence"/>
</dbReference>
<evidence type="ECO:0000256" key="1">
    <source>
        <dbReference type="SAM" id="MobiDB-lite"/>
    </source>
</evidence>
<proteinExistence type="predicted"/>
<evidence type="ECO:0000313" key="4">
    <source>
        <dbReference type="Proteomes" id="UP000257109"/>
    </source>
</evidence>
<feature type="non-terminal residue" evidence="3">
    <location>
        <position position="1"/>
    </location>
</feature>
<comment type="caution">
    <text evidence="3">The sequence shown here is derived from an EMBL/GenBank/DDBJ whole genome shotgun (WGS) entry which is preliminary data.</text>
</comment>
<dbReference type="InterPro" id="IPR041588">
    <property type="entry name" value="Integrase_H2C2"/>
</dbReference>
<dbReference type="InterPro" id="IPR001584">
    <property type="entry name" value="Integrase_cat-core"/>
</dbReference>
<reference evidence="3" key="1">
    <citation type="submission" date="2018-05" db="EMBL/GenBank/DDBJ databases">
        <title>Draft genome of Mucuna pruriens seed.</title>
        <authorList>
            <person name="Nnadi N.E."/>
            <person name="Vos R."/>
            <person name="Hasami M.H."/>
            <person name="Devisetty U.K."/>
            <person name="Aguiy J.C."/>
        </authorList>
    </citation>
    <scope>NUCLEOTIDE SEQUENCE [LARGE SCALE GENOMIC DNA]</scope>
    <source>
        <strain evidence="3">JCA_2017</strain>
    </source>
</reference>
<name>A0A371H7W3_MUCPR</name>
<dbReference type="InterPro" id="IPR052160">
    <property type="entry name" value="Gypsy_RT_Integrase-like"/>
</dbReference>
<dbReference type="SUPFAM" id="SSF53098">
    <property type="entry name" value="Ribonuclease H-like"/>
    <property type="match status" value="1"/>
</dbReference>
<dbReference type="GO" id="GO:0003676">
    <property type="term" value="F:nucleic acid binding"/>
    <property type="evidence" value="ECO:0007669"/>
    <property type="project" value="InterPro"/>
</dbReference>
<dbReference type="AlphaFoldDB" id="A0A371H7W3"/>
<dbReference type="Gene3D" id="3.30.420.10">
    <property type="entry name" value="Ribonuclease H-like superfamily/Ribonuclease H"/>
    <property type="match status" value="1"/>
</dbReference>
<feature type="region of interest" description="Disordered" evidence="1">
    <location>
        <begin position="1"/>
        <end position="22"/>
    </location>
</feature>
<dbReference type="EMBL" id="QJKJ01003368">
    <property type="protein sequence ID" value="RDX98816.1"/>
    <property type="molecule type" value="Genomic_DNA"/>
</dbReference>
<protein>
    <submittedName>
        <fullName evidence="3">Pol</fullName>
    </submittedName>
</protein>